<evidence type="ECO:0000313" key="9">
    <source>
        <dbReference type="Proteomes" id="UP000324241"/>
    </source>
</evidence>
<evidence type="ECO:0000256" key="2">
    <source>
        <dbReference type="SAM" id="MobiDB-lite"/>
    </source>
</evidence>
<dbReference type="Gene3D" id="3.40.710.10">
    <property type="entry name" value="DD-peptidase/beta-lactamase superfamily"/>
    <property type="match status" value="1"/>
</dbReference>
<dbReference type="Proteomes" id="UP000308092">
    <property type="component" value="Unassembled WGS sequence"/>
</dbReference>
<dbReference type="Proteomes" id="UP000324241">
    <property type="component" value="Unassembled WGS sequence"/>
</dbReference>
<keyword evidence="8" id="KW-1185">Reference proteome</keyword>
<dbReference type="STRING" id="1220188.A0A4S3JE52"/>
<protein>
    <submittedName>
        <fullName evidence="7">Uncharacterized protein</fullName>
    </submittedName>
</protein>
<dbReference type="InterPro" id="IPR051478">
    <property type="entry name" value="Beta-lactamase-like_AB/R"/>
</dbReference>
<proteinExistence type="inferred from homology"/>
<evidence type="ECO:0000259" key="4">
    <source>
        <dbReference type="Pfam" id="PF00144"/>
    </source>
</evidence>
<reference evidence="6 9" key="2">
    <citation type="submission" date="2019-08" db="EMBL/GenBank/DDBJ databases">
        <title>The genome sequence of a newly discovered highly antifungal drug resistant Aspergillus species, Aspergillus tanneri NIH 1004.</title>
        <authorList>
            <person name="Mounaud S."/>
            <person name="Singh I."/>
            <person name="Joardar V."/>
            <person name="Pakala S."/>
            <person name="Pakala S."/>
            <person name="Venepally P."/>
            <person name="Chung J.K."/>
            <person name="Losada L."/>
            <person name="Nierman W.C."/>
        </authorList>
    </citation>
    <scope>NUCLEOTIDE SEQUENCE [LARGE SCALE GENOMIC DNA]</scope>
    <source>
        <strain evidence="6 9">NIH1004</strain>
    </source>
</reference>
<dbReference type="Pfam" id="PF26335">
    <property type="entry name" value="ARB_00930_C"/>
    <property type="match status" value="1"/>
</dbReference>
<dbReference type="EMBL" id="SOSA01000257">
    <property type="protein sequence ID" value="THC93559.1"/>
    <property type="molecule type" value="Genomic_DNA"/>
</dbReference>
<dbReference type="PANTHER" id="PTHR22935:SF95">
    <property type="entry name" value="BETA-LACTAMASE-LIKE 1-RELATED"/>
    <property type="match status" value="1"/>
</dbReference>
<evidence type="ECO:0000313" key="6">
    <source>
        <dbReference type="EMBL" id="KAA8643602.1"/>
    </source>
</evidence>
<dbReference type="InterPro" id="IPR012338">
    <property type="entry name" value="Beta-lactam/transpept-like"/>
</dbReference>
<feature type="region of interest" description="Disordered" evidence="2">
    <location>
        <begin position="19"/>
        <end position="42"/>
    </location>
</feature>
<evidence type="ECO:0000259" key="5">
    <source>
        <dbReference type="Pfam" id="PF26335"/>
    </source>
</evidence>
<feature type="compositionally biased region" description="Pro residues" evidence="2">
    <location>
        <begin position="19"/>
        <end position="41"/>
    </location>
</feature>
<feature type="domain" description="Beta-lactamase-like ARB-00930-like C-terminal" evidence="5">
    <location>
        <begin position="430"/>
        <end position="629"/>
    </location>
</feature>
<feature type="domain" description="Beta-lactamase-related" evidence="4">
    <location>
        <begin position="107"/>
        <end position="405"/>
    </location>
</feature>
<comment type="caution">
    <text evidence="7">The sequence shown here is derived from an EMBL/GenBank/DDBJ whole genome shotgun (WGS) entry which is preliminary data.</text>
</comment>
<gene>
    <name evidence="6" type="ORF">ATNIH1004_010371</name>
    <name evidence="7" type="ORF">EYZ11_006952</name>
</gene>
<feature type="signal peptide" evidence="3">
    <location>
        <begin position="1"/>
        <end position="16"/>
    </location>
</feature>
<feature type="compositionally biased region" description="Low complexity" evidence="2">
    <location>
        <begin position="448"/>
        <end position="458"/>
    </location>
</feature>
<sequence>MKFLYNFLSLLTISSAQFPSPPSLTPTPSYPGCPPDGPLLPRPSNLAQSPDFQSAAKNLTSALDAAVGGTLKAGWNVDNVSFSLAVVSPNGPQSINQPLWEYHHHARNNTQGVKTVTRDTQYLVGSISKVFSALVLLRSGVDLQLRVTDFFPELKQSRIAWDEITLDTLVEHSAGISPNLVYEFFFLEPVYKSLGFPALNESQYPDCGVTGLNKYCSREQIFHELRTMNPVVPVNSKPIYSQLSFLVFSLCLEKATGKNYTQLLHETVIQPLNLSNTGVSPGDSAKAAIPNGMSSWGSDYGYNAPGGGLYSSTADLTTVLNHILNHTILSTPSAVRKWLKPYSMTSSPNNLVGKPWEILRTTHLTPDHPHTIDIYGKSGGAAGYVSQIGVIDQYGVGVVVTTAGPVDSMNILYQSVLGTFMPAIETETRRQARQYTGEWKAQSLPPIHSHSQTHSQSQKKLNIRDDGIHLTLTQDSHAGIKITNLTRNGTSILQAIETVFLSTYTSVGFGILGTEFRLYPTELEYAVPKEETRALLAQMGQTSSRTNDDGQSLVRQEWRVNLDIIPLDGAAMSQLPGQGSLDAYCASWQVVDWMRYGGEALDRVVFVLDENQTVLGVEVPVLRGGLLKRS</sequence>
<dbReference type="PANTHER" id="PTHR22935">
    <property type="entry name" value="PENICILLIN-BINDING PROTEIN"/>
    <property type="match status" value="1"/>
</dbReference>
<dbReference type="InterPro" id="IPR001466">
    <property type="entry name" value="Beta-lactam-related"/>
</dbReference>
<evidence type="ECO:0000256" key="1">
    <source>
        <dbReference type="ARBA" id="ARBA00038473"/>
    </source>
</evidence>
<feature type="region of interest" description="Disordered" evidence="2">
    <location>
        <begin position="432"/>
        <end position="460"/>
    </location>
</feature>
<comment type="similarity">
    <text evidence="1">Belongs to the beta-lactamase family.</text>
</comment>
<evidence type="ECO:0000256" key="3">
    <source>
        <dbReference type="SAM" id="SignalP"/>
    </source>
</evidence>
<evidence type="ECO:0000313" key="7">
    <source>
        <dbReference type="EMBL" id="THC93559.1"/>
    </source>
</evidence>
<dbReference type="Pfam" id="PF00144">
    <property type="entry name" value="Beta-lactamase"/>
    <property type="match status" value="1"/>
</dbReference>
<keyword evidence="3" id="KW-0732">Signal</keyword>
<name>A0A4S3JE52_9EURO</name>
<dbReference type="AlphaFoldDB" id="A0A4S3JE52"/>
<evidence type="ECO:0000313" key="8">
    <source>
        <dbReference type="Proteomes" id="UP000308092"/>
    </source>
</evidence>
<dbReference type="EMBL" id="QUQM01000005">
    <property type="protein sequence ID" value="KAA8643602.1"/>
    <property type="molecule type" value="Genomic_DNA"/>
</dbReference>
<dbReference type="SUPFAM" id="SSF56601">
    <property type="entry name" value="beta-lactamase/transpeptidase-like"/>
    <property type="match status" value="1"/>
</dbReference>
<dbReference type="GeneID" id="54333073"/>
<organism evidence="7 8">
    <name type="scientific">Aspergillus tanneri</name>
    <dbReference type="NCBI Taxonomy" id="1220188"/>
    <lineage>
        <taxon>Eukaryota</taxon>
        <taxon>Fungi</taxon>
        <taxon>Dikarya</taxon>
        <taxon>Ascomycota</taxon>
        <taxon>Pezizomycotina</taxon>
        <taxon>Eurotiomycetes</taxon>
        <taxon>Eurotiomycetidae</taxon>
        <taxon>Eurotiales</taxon>
        <taxon>Aspergillaceae</taxon>
        <taxon>Aspergillus</taxon>
        <taxon>Aspergillus subgen. Circumdati</taxon>
    </lineage>
</organism>
<accession>A0A4S3JE52</accession>
<dbReference type="VEuPathDB" id="FungiDB:EYZ11_006952"/>
<dbReference type="RefSeq" id="XP_033422964.1">
    <property type="nucleotide sequence ID" value="XM_033574946.1"/>
</dbReference>
<dbReference type="OrthoDB" id="6220758at2759"/>
<feature type="chain" id="PRO_5033448483" evidence="3">
    <location>
        <begin position="17"/>
        <end position="630"/>
    </location>
</feature>
<dbReference type="InterPro" id="IPR058664">
    <property type="entry name" value="ARB_00930-like_C"/>
</dbReference>
<reference evidence="7 8" key="1">
    <citation type="submission" date="2019-03" db="EMBL/GenBank/DDBJ databases">
        <title>The genome sequence of a newly discovered highly antifungal drug resistant Aspergillus species, Aspergillus tanneri NIH 1004.</title>
        <authorList>
            <person name="Mounaud S."/>
            <person name="Singh I."/>
            <person name="Joardar V."/>
            <person name="Pakala S."/>
            <person name="Pakala S."/>
            <person name="Venepally P."/>
            <person name="Hoover J."/>
            <person name="Nierman W."/>
            <person name="Chung J."/>
            <person name="Losada L."/>
        </authorList>
    </citation>
    <scope>NUCLEOTIDE SEQUENCE [LARGE SCALE GENOMIC DNA]</scope>
    <source>
        <strain evidence="7 8">NIH1004</strain>
    </source>
</reference>